<dbReference type="Pfam" id="PF13673">
    <property type="entry name" value="Acetyltransf_10"/>
    <property type="match status" value="1"/>
</dbReference>
<dbReference type="Gene3D" id="3.40.630.30">
    <property type="match status" value="1"/>
</dbReference>
<dbReference type="InterPro" id="IPR016181">
    <property type="entry name" value="Acyl_CoA_acyltransferase"/>
</dbReference>
<reference evidence="2 3" key="1">
    <citation type="submission" date="2013-06" db="EMBL/GenBank/DDBJ databases">
        <title>Rumen cellulosomics: divergent fiber-degrading strategies revealed by comparative genome-wide analysis of six Ruminococcal strains.</title>
        <authorList>
            <person name="Dassa B."/>
            <person name="Borovok I."/>
            <person name="Lamed R."/>
            <person name="Flint H."/>
            <person name="Yeoman C.J."/>
            <person name="White B."/>
            <person name="Bayer E.A."/>
        </authorList>
    </citation>
    <scope>NUCLEOTIDE SEQUENCE [LARGE SCALE GENOMIC DNA]</scope>
    <source>
        <strain evidence="2 3">SY3</strain>
    </source>
</reference>
<sequence length="148" mass="16845">MSDIISKEFAELTPYELHAILKARCDVFVVEQNCAYTDIDGIDPICRHLFTLNDKGECTSCLRLFIKPDEPHTVQIGRVVTTERGTGLGRKLLHEGVKQARMYDGAEELYLEAQVYAIGFYAKEGFEVCSEEFLEDGIPHVKMRRKIT</sequence>
<evidence type="ECO:0000259" key="1">
    <source>
        <dbReference type="PROSITE" id="PS51186"/>
    </source>
</evidence>
<keyword evidence="3" id="KW-1185">Reference proteome</keyword>
<dbReference type="GO" id="GO:0016747">
    <property type="term" value="F:acyltransferase activity, transferring groups other than amino-acyl groups"/>
    <property type="evidence" value="ECO:0007669"/>
    <property type="project" value="InterPro"/>
</dbReference>
<dbReference type="InterPro" id="IPR000182">
    <property type="entry name" value="GNAT_dom"/>
</dbReference>
<dbReference type="EMBL" id="JEOB01000001">
    <property type="protein sequence ID" value="EXM40809.1"/>
    <property type="molecule type" value="Genomic_DNA"/>
</dbReference>
<name>A0A011UJG8_RUMAL</name>
<dbReference type="AlphaFoldDB" id="A0A011UJG8"/>
<proteinExistence type="predicted"/>
<feature type="domain" description="N-acetyltransferase" evidence="1">
    <location>
        <begin position="7"/>
        <end position="148"/>
    </location>
</feature>
<comment type="caution">
    <text evidence="2">The sequence shown here is derived from an EMBL/GenBank/DDBJ whole genome shotgun (WGS) entry which is preliminary data.</text>
</comment>
<protein>
    <submittedName>
        <fullName evidence="2">Acyltransferase</fullName>
    </submittedName>
</protein>
<dbReference type="CDD" id="cd04301">
    <property type="entry name" value="NAT_SF"/>
    <property type="match status" value="1"/>
</dbReference>
<keyword evidence="2" id="KW-0808">Transferase</keyword>
<evidence type="ECO:0000313" key="3">
    <source>
        <dbReference type="Proteomes" id="UP000021369"/>
    </source>
</evidence>
<organism evidence="2 3">
    <name type="scientific">Ruminococcus albus SY3</name>
    <dbReference type="NCBI Taxonomy" id="1341156"/>
    <lineage>
        <taxon>Bacteria</taxon>
        <taxon>Bacillati</taxon>
        <taxon>Bacillota</taxon>
        <taxon>Clostridia</taxon>
        <taxon>Eubacteriales</taxon>
        <taxon>Oscillospiraceae</taxon>
        <taxon>Ruminococcus</taxon>
    </lineage>
</organism>
<evidence type="ECO:0000313" key="2">
    <source>
        <dbReference type="EMBL" id="EXM40809.1"/>
    </source>
</evidence>
<keyword evidence="2" id="KW-0012">Acyltransferase</keyword>
<dbReference type="PATRIC" id="fig|1341156.4.peg.449"/>
<dbReference type="PROSITE" id="PS51186">
    <property type="entry name" value="GNAT"/>
    <property type="match status" value="1"/>
</dbReference>
<dbReference type="RefSeq" id="WP_037285142.1">
    <property type="nucleotide sequence ID" value="NZ_JEOB01000001.1"/>
</dbReference>
<accession>A0A011UJG8</accession>
<dbReference type="OrthoDB" id="5292888at2"/>
<gene>
    <name evidence="2" type="ORF">RASY3_03645</name>
</gene>
<dbReference type="Proteomes" id="UP000021369">
    <property type="component" value="Unassembled WGS sequence"/>
</dbReference>
<dbReference type="SUPFAM" id="SSF55729">
    <property type="entry name" value="Acyl-CoA N-acyltransferases (Nat)"/>
    <property type="match status" value="1"/>
</dbReference>